<sequence length="88" mass="9669">MVRTYSGSMQTTISLDSALLKQARAYAKRSGLTWNEFAEGALRAHLEVVDPDGTVDPATLTEAERTHFVVVPDELVAAEGAADYDWQR</sequence>
<gene>
    <name evidence="1" type="ORF">KLO01_19300</name>
</gene>
<comment type="caution">
    <text evidence="1">The sequence shown here is derived from an EMBL/GenBank/DDBJ whole genome shotgun (WGS) entry which is preliminary data.</text>
</comment>
<organism evidence="1 2">
    <name type="scientific">Knoellia locipacati</name>
    <dbReference type="NCBI Taxonomy" id="882824"/>
    <lineage>
        <taxon>Bacteria</taxon>
        <taxon>Bacillati</taxon>
        <taxon>Actinomycetota</taxon>
        <taxon>Actinomycetes</taxon>
        <taxon>Micrococcales</taxon>
        <taxon>Intrasporangiaceae</taxon>
        <taxon>Knoellia</taxon>
    </lineage>
</organism>
<keyword evidence="2" id="KW-1185">Reference proteome</keyword>
<evidence type="ECO:0000313" key="1">
    <source>
        <dbReference type="EMBL" id="GEQ13883.1"/>
    </source>
</evidence>
<name>A0A512T126_9MICO</name>
<reference evidence="1 2" key="1">
    <citation type="submission" date="2019-07" db="EMBL/GenBank/DDBJ databases">
        <title>Whole genome shotgun sequence of Knoellia locipacati NBRC 109775.</title>
        <authorList>
            <person name="Hosoyama A."/>
            <person name="Uohara A."/>
            <person name="Ohji S."/>
            <person name="Ichikawa N."/>
        </authorList>
    </citation>
    <scope>NUCLEOTIDE SEQUENCE [LARGE SCALE GENOMIC DNA]</scope>
    <source>
        <strain evidence="1 2">NBRC 109775</strain>
    </source>
</reference>
<accession>A0A512T126</accession>
<dbReference type="AlphaFoldDB" id="A0A512T126"/>
<dbReference type="Proteomes" id="UP000321793">
    <property type="component" value="Unassembled WGS sequence"/>
</dbReference>
<proteinExistence type="predicted"/>
<evidence type="ECO:0000313" key="2">
    <source>
        <dbReference type="Proteomes" id="UP000321793"/>
    </source>
</evidence>
<dbReference type="EMBL" id="BKBA01000008">
    <property type="protein sequence ID" value="GEQ13883.1"/>
    <property type="molecule type" value="Genomic_DNA"/>
</dbReference>
<protein>
    <submittedName>
        <fullName evidence="1">Uncharacterized protein</fullName>
    </submittedName>
</protein>